<dbReference type="Proteomes" id="UP000194267">
    <property type="component" value="Unassembled WGS sequence"/>
</dbReference>
<evidence type="ECO:0000256" key="1">
    <source>
        <dbReference type="SAM" id="MobiDB-lite"/>
    </source>
</evidence>
<feature type="domain" description="DUF2007" evidence="2">
    <location>
        <begin position="5"/>
        <end position="72"/>
    </location>
</feature>
<dbReference type="EMBL" id="LWLV01000238">
    <property type="protein sequence ID" value="OTA41762.1"/>
    <property type="molecule type" value="Genomic_DNA"/>
</dbReference>
<gene>
    <name evidence="3" type="ORF">A6D92_04030</name>
</gene>
<evidence type="ECO:0000259" key="2">
    <source>
        <dbReference type="Pfam" id="PF09413"/>
    </source>
</evidence>
<comment type="caution">
    <text evidence="3">The sequence shown here is derived from an EMBL/GenBank/DDBJ whole genome shotgun (WGS) entry which is preliminary data.</text>
</comment>
<feature type="region of interest" description="Disordered" evidence="1">
    <location>
        <begin position="65"/>
        <end position="91"/>
    </location>
</feature>
<dbReference type="Pfam" id="PF09413">
    <property type="entry name" value="DUF2007"/>
    <property type="match status" value="1"/>
</dbReference>
<accession>A0A1Y2T5J3</accession>
<dbReference type="AlphaFoldDB" id="A0A1Y2T5J3"/>
<evidence type="ECO:0000313" key="3">
    <source>
        <dbReference type="EMBL" id="OTA41762.1"/>
    </source>
</evidence>
<sequence length="91" mass="9695">MNYEWVEVYKAPDHVEAELVRGLLEASGIPVVTEARGAQALPFLLGPARVGGHISIRVPPEHAQAAREVLAAREEPSWPSGPGGGNGEDEM</sequence>
<organism evidence="3 4">
    <name type="scientific">Symbiobacterium thermophilum</name>
    <dbReference type="NCBI Taxonomy" id="2734"/>
    <lineage>
        <taxon>Bacteria</taxon>
        <taxon>Bacillati</taxon>
        <taxon>Bacillota</taxon>
        <taxon>Clostridia</taxon>
        <taxon>Eubacteriales</taxon>
        <taxon>Symbiobacteriaceae</taxon>
        <taxon>Symbiobacterium</taxon>
    </lineage>
</organism>
<proteinExistence type="predicted"/>
<reference evidence="4" key="1">
    <citation type="submission" date="2016-04" db="EMBL/GenBank/DDBJ databases">
        <authorList>
            <person name="Antunes L.P."/>
            <person name="Martins L.F."/>
            <person name="Pereira R.V."/>
            <person name="Thomas A.M."/>
            <person name="Barbosa D."/>
            <person name="Nascimento L."/>
            <person name="Silva G.M."/>
            <person name="Condomitti G.W."/>
            <person name="Digiampietri L.A."/>
            <person name="Lombardi K.C."/>
            <person name="Ramos P.L."/>
            <person name="Quaggio R.B."/>
            <person name="Oliveira J.C."/>
            <person name="Pascon R.C."/>
            <person name="Cruz J.B."/>
            <person name="Silva A.M."/>
            <person name="Setubal J.C."/>
        </authorList>
    </citation>
    <scope>NUCLEOTIDE SEQUENCE [LARGE SCALE GENOMIC DNA]</scope>
</reference>
<name>A0A1Y2T5J3_SYMTR</name>
<evidence type="ECO:0000313" key="4">
    <source>
        <dbReference type="Proteomes" id="UP000194267"/>
    </source>
</evidence>
<feature type="compositionally biased region" description="Gly residues" evidence="1">
    <location>
        <begin position="81"/>
        <end position="91"/>
    </location>
</feature>
<protein>
    <recommendedName>
        <fullName evidence="2">DUF2007 domain-containing protein</fullName>
    </recommendedName>
</protein>
<dbReference type="InterPro" id="IPR018551">
    <property type="entry name" value="DUF2007"/>
</dbReference>